<dbReference type="GO" id="GO:0003700">
    <property type="term" value="F:DNA-binding transcription factor activity"/>
    <property type="evidence" value="ECO:0007669"/>
    <property type="project" value="InterPro"/>
</dbReference>
<keyword evidence="8" id="KW-1185">Reference proteome</keyword>
<dbReference type="InterPro" id="IPR036390">
    <property type="entry name" value="WH_DNA-bd_sf"/>
</dbReference>
<reference evidence="7 8" key="1">
    <citation type="submission" date="2019-07" db="EMBL/GenBank/DDBJ databases">
        <title>Full genome sequence of Devosia sp. Gsoil 520.</title>
        <authorList>
            <person name="Im W.-T."/>
        </authorList>
    </citation>
    <scope>NUCLEOTIDE SEQUENCE [LARGE SCALE GENOMIC DNA]</scope>
    <source>
        <strain evidence="7 8">Gsoil 520</strain>
    </source>
</reference>
<keyword evidence="5" id="KW-0804">Transcription</keyword>
<evidence type="ECO:0000259" key="6">
    <source>
        <dbReference type="PROSITE" id="PS50931"/>
    </source>
</evidence>
<dbReference type="Gene3D" id="3.40.190.10">
    <property type="entry name" value="Periplasmic binding protein-like II"/>
    <property type="match status" value="2"/>
</dbReference>
<dbReference type="SUPFAM" id="SSF46785">
    <property type="entry name" value="Winged helix' DNA-binding domain"/>
    <property type="match status" value="1"/>
</dbReference>
<dbReference type="Proteomes" id="UP000315364">
    <property type="component" value="Chromosome"/>
</dbReference>
<evidence type="ECO:0000256" key="4">
    <source>
        <dbReference type="ARBA" id="ARBA00023159"/>
    </source>
</evidence>
<dbReference type="OrthoDB" id="9775392at2"/>
<dbReference type="SUPFAM" id="SSF53850">
    <property type="entry name" value="Periplasmic binding protein-like II"/>
    <property type="match status" value="1"/>
</dbReference>
<keyword evidence="3" id="KW-0238">DNA-binding</keyword>
<evidence type="ECO:0000256" key="5">
    <source>
        <dbReference type="ARBA" id="ARBA00023163"/>
    </source>
</evidence>
<dbReference type="PROSITE" id="PS50931">
    <property type="entry name" value="HTH_LYSR"/>
    <property type="match status" value="1"/>
</dbReference>
<evidence type="ECO:0000313" key="7">
    <source>
        <dbReference type="EMBL" id="QDZ10912.1"/>
    </source>
</evidence>
<dbReference type="KEGG" id="dea:FPZ08_09215"/>
<accession>A0A5B8LTT2</accession>
<gene>
    <name evidence="7" type="ORF">FPZ08_09215</name>
</gene>
<dbReference type="PANTHER" id="PTHR30346:SF26">
    <property type="entry name" value="HYDROGEN PEROXIDE-INDUCIBLE GENES ACTIVATOR"/>
    <property type="match status" value="1"/>
</dbReference>
<protein>
    <submittedName>
        <fullName evidence="7">Hydrogen peroxide-inducible genes activator</fullName>
    </submittedName>
</protein>
<dbReference type="InterPro" id="IPR036388">
    <property type="entry name" value="WH-like_DNA-bd_sf"/>
</dbReference>
<organism evidence="7 8">
    <name type="scientific">Devosia ginsengisoli</name>
    <dbReference type="NCBI Taxonomy" id="400770"/>
    <lineage>
        <taxon>Bacteria</taxon>
        <taxon>Pseudomonadati</taxon>
        <taxon>Pseudomonadota</taxon>
        <taxon>Alphaproteobacteria</taxon>
        <taxon>Hyphomicrobiales</taxon>
        <taxon>Devosiaceae</taxon>
        <taxon>Devosia</taxon>
    </lineage>
</organism>
<dbReference type="InterPro" id="IPR005119">
    <property type="entry name" value="LysR_subst-bd"/>
</dbReference>
<sequence>MSVSLKQMQYALAVARSGHFGRAAEACAVSQPALSQQILALEGLCGAPLFDRLRSGVRPTPLGREFIALAQRVVESAEAVETLILGHAGQPDRPIRFGLIPTVAPYLLPEIFPALTAGLPGLDFTVSENRTDALLAGLADGSLDVALIGTAAPSDGPRLVSRPLFDDPFVLATSREETTTAPVSLSSLDPDRILLLDEGHCFRDQTIAACRLDSDPAGRTFAATSLSTIVEFVANGQGVTLLPRIALRKEANNPRIAIHDLLSPGAGRHLSLVWRAATPFGKTFDKMAELIGRSGNAPGD</sequence>
<proteinExistence type="inferred from homology"/>
<evidence type="ECO:0000313" key="8">
    <source>
        <dbReference type="Proteomes" id="UP000315364"/>
    </source>
</evidence>
<name>A0A5B8LTT2_9HYPH</name>
<comment type="similarity">
    <text evidence="1">Belongs to the LysR transcriptional regulatory family.</text>
</comment>
<evidence type="ECO:0000256" key="2">
    <source>
        <dbReference type="ARBA" id="ARBA00023015"/>
    </source>
</evidence>
<dbReference type="RefSeq" id="WP_146289696.1">
    <property type="nucleotide sequence ID" value="NZ_CP042304.1"/>
</dbReference>
<feature type="domain" description="HTH lysR-type" evidence="6">
    <location>
        <begin position="3"/>
        <end position="60"/>
    </location>
</feature>
<dbReference type="PANTHER" id="PTHR30346">
    <property type="entry name" value="TRANSCRIPTIONAL DUAL REGULATOR HCAR-RELATED"/>
    <property type="match status" value="1"/>
</dbReference>
<dbReference type="GO" id="GO:0032993">
    <property type="term" value="C:protein-DNA complex"/>
    <property type="evidence" value="ECO:0007669"/>
    <property type="project" value="TreeGrafter"/>
</dbReference>
<evidence type="ECO:0000256" key="3">
    <source>
        <dbReference type="ARBA" id="ARBA00023125"/>
    </source>
</evidence>
<keyword evidence="2" id="KW-0805">Transcription regulation</keyword>
<dbReference type="Pfam" id="PF00126">
    <property type="entry name" value="HTH_1"/>
    <property type="match status" value="1"/>
</dbReference>
<dbReference type="GO" id="GO:0003677">
    <property type="term" value="F:DNA binding"/>
    <property type="evidence" value="ECO:0007669"/>
    <property type="project" value="UniProtKB-KW"/>
</dbReference>
<dbReference type="PRINTS" id="PR00039">
    <property type="entry name" value="HTHLYSR"/>
</dbReference>
<dbReference type="Pfam" id="PF03466">
    <property type="entry name" value="LysR_substrate"/>
    <property type="match status" value="1"/>
</dbReference>
<keyword evidence="4" id="KW-0010">Activator</keyword>
<dbReference type="AlphaFoldDB" id="A0A5B8LTT2"/>
<dbReference type="InterPro" id="IPR000847">
    <property type="entry name" value="LysR_HTH_N"/>
</dbReference>
<dbReference type="Gene3D" id="1.10.10.10">
    <property type="entry name" value="Winged helix-like DNA-binding domain superfamily/Winged helix DNA-binding domain"/>
    <property type="match status" value="1"/>
</dbReference>
<dbReference type="EMBL" id="CP042304">
    <property type="protein sequence ID" value="QDZ10912.1"/>
    <property type="molecule type" value="Genomic_DNA"/>
</dbReference>
<dbReference type="FunFam" id="1.10.10.10:FF:000001">
    <property type="entry name" value="LysR family transcriptional regulator"/>
    <property type="match status" value="1"/>
</dbReference>
<dbReference type="CDD" id="cd08411">
    <property type="entry name" value="PBP2_OxyR"/>
    <property type="match status" value="1"/>
</dbReference>
<evidence type="ECO:0000256" key="1">
    <source>
        <dbReference type="ARBA" id="ARBA00009437"/>
    </source>
</evidence>